<gene>
    <name evidence="6" type="ORF">UFOPK1711_00207</name>
    <name evidence="7" type="ORF">UFOPK2350_01817</name>
</gene>
<keyword evidence="2" id="KW-0159">Chromosome partition</keyword>
<dbReference type="SUPFAM" id="SSF110849">
    <property type="entry name" value="ParB/Sulfiredoxin"/>
    <property type="match status" value="1"/>
</dbReference>
<dbReference type="InterPro" id="IPR050336">
    <property type="entry name" value="Chromosome_partition/occlusion"/>
</dbReference>
<protein>
    <submittedName>
        <fullName evidence="7">Unannotated protein</fullName>
    </submittedName>
</protein>
<dbReference type="PANTHER" id="PTHR33375">
    <property type="entry name" value="CHROMOSOME-PARTITIONING PROTEIN PARB-RELATED"/>
    <property type="match status" value="1"/>
</dbReference>
<organism evidence="7">
    <name type="scientific">freshwater metagenome</name>
    <dbReference type="NCBI Taxonomy" id="449393"/>
    <lineage>
        <taxon>unclassified sequences</taxon>
        <taxon>metagenomes</taxon>
        <taxon>ecological metagenomes</taxon>
    </lineage>
</organism>
<evidence type="ECO:0000256" key="4">
    <source>
        <dbReference type="SAM" id="MobiDB-lite"/>
    </source>
</evidence>
<dbReference type="InterPro" id="IPR057240">
    <property type="entry name" value="ParB_dimer_C"/>
</dbReference>
<dbReference type="FunFam" id="1.10.10.2830:FF:000001">
    <property type="entry name" value="Chromosome partitioning protein ParB"/>
    <property type="match status" value="1"/>
</dbReference>
<feature type="domain" description="ParB-like N-terminal" evidence="5">
    <location>
        <begin position="29"/>
        <end position="119"/>
    </location>
</feature>
<dbReference type="CDD" id="cd16393">
    <property type="entry name" value="SPO0J_N"/>
    <property type="match status" value="1"/>
</dbReference>
<dbReference type="PANTHER" id="PTHR33375:SF1">
    <property type="entry name" value="CHROMOSOME-PARTITIONING PROTEIN PARB-RELATED"/>
    <property type="match status" value="1"/>
</dbReference>
<dbReference type="Gene3D" id="3.90.1530.30">
    <property type="match status" value="1"/>
</dbReference>
<dbReference type="Gene3D" id="1.10.10.2830">
    <property type="match status" value="1"/>
</dbReference>
<dbReference type="EMBL" id="CAEZTR010000007">
    <property type="protein sequence ID" value="CAB4566002.1"/>
    <property type="molecule type" value="Genomic_DNA"/>
</dbReference>
<dbReference type="FunFam" id="3.90.1530.30:FF:000001">
    <property type="entry name" value="Chromosome partitioning protein ParB"/>
    <property type="match status" value="1"/>
</dbReference>
<evidence type="ECO:0000256" key="3">
    <source>
        <dbReference type="ARBA" id="ARBA00023125"/>
    </source>
</evidence>
<reference evidence="7" key="1">
    <citation type="submission" date="2020-05" db="EMBL/GenBank/DDBJ databases">
        <authorList>
            <person name="Chiriac C."/>
            <person name="Salcher M."/>
            <person name="Ghai R."/>
            <person name="Kavagutti S V."/>
        </authorList>
    </citation>
    <scope>NUCLEOTIDE SEQUENCE</scope>
</reference>
<evidence type="ECO:0000256" key="1">
    <source>
        <dbReference type="ARBA" id="ARBA00006295"/>
    </source>
</evidence>
<accession>A0A6J6PBC3</accession>
<dbReference type="GO" id="GO:0003677">
    <property type="term" value="F:DNA binding"/>
    <property type="evidence" value="ECO:0007669"/>
    <property type="project" value="UniProtKB-KW"/>
</dbReference>
<dbReference type="InterPro" id="IPR003115">
    <property type="entry name" value="ParB_N"/>
</dbReference>
<dbReference type="Pfam" id="PF17762">
    <property type="entry name" value="HTH_ParB"/>
    <property type="match status" value="1"/>
</dbReference>
<dbReference type="InterPro" id="IPR004437">
    <property type="entry name" value="ParB/RepB/Spo0J"/>
</dbReference>
<comment type="similarity">
    <text evidence="1">Belongs to the ParB family.</text>
</comment>
<sequence length="299" mass="32850">MARRSGLGKGLGSLIPTTERLQDSDAILRELPISEIVANTYQPRSHFDEEALVSLSASIRSVGVLQPILVRELGEDSYELIAGERRWRAAKRAGLQTIPAIVRTAEDEGSLEQALVENLHREDLGALEEAAAYQQLIEEFKLTQDQVATRVGKSRSAVANTMRLLQLPTSIQRLLGEGQLSAGHARALLGTPDRAFQEKLAKAIVSEKLTVREVEDRVREHGGTPEPEAGGTTPTGTKPPTLVRPAPLLELEEMLSDHLDTRVAVSMGQRKGRIVIDFSTLEDLERVYRVIVDGKEPMD</sequence>
<dbReference type="GO" id="GO:0005694">
    <property type="term" value="C:chromosome"/>
    <property type="evidence" value="ECO:0007669"/>
    <property type="project" value="TreeGrafter"/>
</dbReference>
<name>A0A6J6PBC3_9ZZZZ</name>
<feature type="compositionally biased region" description="Low complexity" evidence="4">
    <location>
        <begin position="224"/>
        <end position="241"/>
    </location>
</feature>
<proteinExistence type="inferred from homology"/>
<dbReference type="NCBIfam" id="TIGR00180">
    <property type="entry name" value="parB_part"/>
    <property type="match status" value="1"/>
</dbReference>
<dbReference type="InterPro" id="IPR036086">
    <property type="entry name" value="ParB/Sulfiredoxin_sf"/>
</dbReference>
<dbReference type="GO" id="GO:0007059">
    <property type="term" value="P:chromosome segregation"/>
    <property type="evidence" value="ECO:0007669"/>
    <property type="project" value="UniProtKB-KW"/>
</dbReference>
<evidence type="ECO:0000313" key="7">
    <source>
        <dbReference type="EMBL" id="CAB4695742.1"/>
    </source>
</evidence>
<feature type="region of interest" description="Disordered" evidence="4">
    <location>
        <begin position="215"/>
        <end position="241"/>
    </location>
</feature>
<evidence type="ECO:0000256" key="2">
    <source>
        <dbReference type="ARBA" id="ARBA00022829"/>
    </source>
</evidence>
<dbReference type="GO" id="GO:0045881">
    <property type="term" value="P:positive regulation of sporulation resulting in formation of a cellular spore"/>
    <property type="evidence" value="ECO:0007669"/>
    <property type="project" value="TreeGrafter"/>
</dbReference>
<dbReference type="Pfam" id="PF23552">
    <property type="entry name" value="ParB_C"/>
    <property type="match status" value="1"/>
</dbReference>
<dbReference type="AlphaFoldDB" id="A0A6J6PBC3"/>
<dbReference type="Pfam" id="PF02195">
    <property type="entry name" value="ParB_N"/>
    <property type="match status" value="1"/>
</dbReference>
<evidence type="ECO:0000313" key="6">
    <source>
        <dbReference type="EMBL" id="CAB4566002.1"/>
    </source>
</evidence>
<dbReference type="SUPFAM" id="SSF109709">
    <property type="entry name" value="KorB DNA-binding domain-like"/>
    <property type="match status" value="1"/>
</dbReference>
<dbReference type="InterPro" id="IPR041468">
    <property type="entry name" value="HTH_ParB/Spo0J"/>
</dbReference>
<dbReference type="SMART" id="SM00470">
    <property type="entry name" value="ParB"/>
    <property type="match status" value="1"/>
</dbReference>
<evidence type="ECO:0000259" key="5">
    <source>
        <dbReference type="SMART" id="SM00470"/>
    </source>
</evidence>
<keyword evidence="3" id="KW-0238">DNA-binding</keyword>
<dbReference type="EMBL" id="CAEZXE010000229">
    <property type="protein sequence ID" value="CAB4695742.1"/>
    <property type="molecule type" value="Genomic_DNA"/>
</dbReference>